<dbReference type="AlphaFoldDB" id="A0ABC8JBZ4"/>
<dbReference type="PANTHER" id="PTHR31301">
    <property type="entry name" value="LOB DOMAIN-CONTAINING PROTEIN 4-RELATED"/>
    <property type="match status" value="1"/>
</dbReference>
<evidence type="ECO:0000259" key="2">
    <source>
        <dbReference type="PROSITE" id="PS50891"/>
    </source>
</evidence>
<organism evidence="3 4">
    <name type="scientific">Eruca vesicaria subsp. sativa</name>
    <name type="common">Garden rocket</name>
    <name type="synonym">Eruca sativa</name>
    <dbReference type="NCBI Taxonomy" id="29727"/>
    <lineage>
        <taxon>Eukaryota</taxon>
        <taxon>Viridiplantae</taxon>
        <taxon>Streptophyta</taxon>
        <taxon>Embryophyta</taxon>
        <taxon>Tracheophyta</taxon>
        <taxon>Spermatophyta</taxon>
        <taxon>Magnoliopsida</taxon>
        <taxon>eudicotyledons</taxon>
        <taxon>Gunneridae</taxon>
        <taxon>Pentapetalae</taxon>
        <taxon>rosids</taxon>
        <taxon>malvids</taxon>
        <taxon>Brassicales</taxon>
        <taxon>Brassicaceae</taxon>
        <taxon>Brassiceae</taxon>
        <taxon>Eruca</taxon>
    </lineage>
</organism>
<dbReference type="Pfam" id="PF03195">
    <property type="entry name" value="LOB"/>
    <property type="match status" value="1"/>
</dbReference>
<evidence type="ECO:0000313" key="4">
    <source>
        <dbReference type="Proteomes" id="UP001642260"/>
    </source>
</evidence>
<name>A0ABC8JBZ4_ERUVS</name>
<dbReference type="EMBL" id="CAKOAT010095377">
    <property type="protein sequence ID" value="CAH8321109.1"/>
    <property type="molecule type" value="Genomic_DNA"/>
</dbReference>
<evidence type="ECO:0000313" key="3">
    <source>
        <dbReference type="EMBL" id="CAH8321109.1"/>
    </source>
</evidence>
<comment type="similarity">
    <text evidence="1">Belongs to the LOB domain-containing protein family.</text>
</comment>
<keyword evidence="4" id="KW-1185">Reference proteome</keyword>
<reference evidence="3 4" key="1">
    <citation type="submission" date="2022-03" db="EMBL/GenBank/DDBJ databases">
        <authorList>
            <person name="Macdonald S."/>
            <person name="Ahmed S."/>
            <person name="Newling K."/>
        </authorList>
    </citation>
    <scope>NUCLEOTIDE SEQUENCE [LARGE SCALE GENOMIC DNA]</scope>
</reference>
<sequence length="122" mass="13847">MELCDTCKEARQECTHECMLATPYMRSNKPEKYSDLSKMFGMRNVVRILKEVDPSQSQACVDSLCFEAEAHIRDPVYGTVGIIHLLQCRLQDIKLSLEISKKELVKIGHGQNHQPPNGSSRL</sequence>
<dbReference type="Proteomes" id="UP001642260">
    <property type="component" value="Unassembled WGS sequence"/>
</dbReference>
<proteinExistence type="inferred from homology"/>
<comment type="caution">
    <text evidence="3">The sequence shown here is derived from an EMBL/GenBank/DDBJ whole genome shotgun (WGS) entry which is preliminary data.</text>
</comment>
<dbReference type="PANTHER" id="PTHR31301:SF68">
    <property type="entry name" value="LOB DOMAIN-CONTAINING PROTEIN 32-RELATED"/>
    <property type="match status" value="1"/>
</dbReference>
<feature type="domain" description="LOB" evidence="2">
    <location>
        <begin position="2"/>
        <end position="104"/>
    </location>
</feature>
<accession>A0ABC8JBZ4</accession>
<gene>
    <name evidence="3" type="ORF">ERUC_LOCUS9280</name>
</gene>
<dbReference type="PROSITE" id="PS50891">
    <property type="entry name" value="LOB"/>
    <property type="match status" value="1"/>
</dbReference>
<evidence type="ECO:0000256" key="1">
    <source>
        <dbReference type="ARBA" id="ARBA00005474"/>
    </source>
</evidence>
<protein>
    <recommendedName>
        <fullName evidence="2">LOB domain-containing protein</fullName>
    </recommendedName>
</protein>
<dbReference type="InterPro" id="IPR004883">
    <property type="entry name" value="LOB"/>
</dbReference>